<dbReference type="KEGG" id="thyd:TTHT_1711"/>
<keyword evidence="3 12" id="KW-0479">Metal-binding</keyword>
<feature type="binding site" evidence="12">
    <location>
        <position position="78"/>
    </location>
    <ligand>
        <name>Zn(2+)</name>
        <dbReference type="ChEBI" id="CHEBI:29105"/>
        <label>2</label>
        <note>catalytic</note>
    </ligand>
</feature>
<feature type="binding site" evidence="12">
    <location>
        <position position="51"/>
    </location>
    <ligand>
        <name>Ca(2+)</name>
        <dbReference type="ChEBI" id="CHEBI:29108"/>
    </ligand>
</feature>
<keyword evidence="4 9" id="KW-0255">Endonuclease</keyword>
<keyword evidence="5 9" id="KW-0378">Hydrolase</keyword>
<dbReference type="Gene3D" id="3.60.15.10">
    <property type="entry name" value="Ribonuclease Z/Hydroxyacylglutathione hydrolase-like"/>
    <property type="match status" value="1"/>
</dbReference>
<evidence type="ECO:0000256" key="6">
    <source>
        <dbReference type="ARBA" id="ARBA00022833"/>
    </source>
</evidence>
<organism evidence="14 15">
    <name type="scientific">Thermotomaculum hydrothermale</name>
    <dbReference type="NCBI Taxonomy" id="981385"/>
    <lineage>
        <taxon>Bacteria</taxon>
        <taxon>Pseudomonadati</taxon>
        <taxon>Acidobacteriota</taxon>
        <taxon>Holophagae</taxon>
        <taxon>Thermotomaculales</taxon>
        <taxon>Thermotomaculaceae</taxon>
        <taxon>Thermotomaculum</taxon>
    </lineage>
</organism>
<keyword evidence="6 12" id="KW-0862">Zinc</keyword>
<dbReference type="SMART" id="SM00849">
    <property type="entry name" value="Lactamase_B"/>
    <property type="match status" value="1"/>
</dbReference>
<proteinExistence type="inferred from homology"/>
<gene>
    <name evidence="9 14" type="primary">rnj</name>
    <name evidence="14" type="ORF">TTHT_1711</name>
</gene>
<dbReference type="HAMAP" id="MF_01491">
    <property type="entry name" value="RNase_J_bact"/>
    <property type="match status" value="1"/>
</dbReference>
<name>A0A7R6PG91_9BACT</name>
<feature type="binding site" evidence="12">
    <location>
        <position position="83"/>
    </location>
    <ligand>
        <name>Zn(2+)</name>
        <dbReference type="ChEBI" id="CHEBI:29105"/>
        <label>1</label>
        <note>catalytic</note>
    </ligand>
</feature>
<dbReference type="NCBIfam" id="TIGR00649">
    <property type="entry name" value="MG423"/>
    <property type="match status" value="1"/>
</dbReference>
<feature type="active site" description="Proton acceptor" evidence="10">
    <location>
        <position position="375"/>
    </location>
</feature>
<dbReference type="Gene3D" id="3.10.20.580">
    <property type="match status" value="1"/>
</dbReference>
<evidence type="ECO:0000256" key="3">
    <source>
        <dbReference type="ARBA" id="ARBA00022723"/>
    </source>
</evidence>
<keyword evidence="15" id="KW-1185">Reference proteome</keyword>
<evidence type="ECO:0000256" key="4">
    <source>
        <dbReference type="ARBA" id="ARBA00022759"/>
    </source>
</evidence>
<evidence type="ECO:0000256" key="8">
    <source>
        <dbReference type="ARBA" id="ARBA00022884"/>
    </source>
</evidence>
<comment type="function">
    <text evidence="9">An RNase that has 5'-3' exonuclease and possibly endonuclease activity. Involved in maturation of rRNA and in some organisms also mRNA maturation and/or decay.</text>
</comment>
<dbReference type="Pfam" id="PF22505">
    <property type="entry name" value="RNase_J_b_CASP"/>
    <property type="match status" value="1"/>
</dbReference>
<dbReference type="CDD" id="cd07714">
    <property type="entry name" value="RNaseJ_MBL-fold"/>
    <property type="match status" value="1"/>
</dbReference>
<dbReference type="GO" id="GO:0005737">
    <property type="term" value="C:cytoplasm"/>
    <property type="evidence" value="ECO:0007669"/>
    <property type="project" value="UniProtKB-SubCell"/>
</dbReference>
<feature type="binding site" evidence="12">
    <location>
        <position position="53"/>
    </location>
    <ligand>
        <name>Ca(2+)</name>
        <dbReference type="ChEBI" id="CHEBI:29108"/>
    </ligand>
</feature>
<feature type="binding site" evidence="12">
    <location>
        <position position="170"/>
    </location>
    <ligand>
        <name>Zn(2+)</name>
        <dbReference type="ChEBI" id="CHEBI:29105"/>
        <label>1</label>
        <note>catalytic</note>
    </ligand>
</feature>
<accession>A0A7R6PG91</accession>
<dbReference type="InterPro" id="IPR011108">
    <property type="entry name" value="RMMBL"/>
</dbReference>
<dbReference type="InterPro" id="IPR041636">
    <property type="entry name" value="RNase_J_C"/>
</dbReference>
<keyword evidence="12" id="KW-0106">Calcium</keyword>
<feature type="domain" description="Metallo-beta-lactamase" evidence="13">
    <location>
        <begin position="23"/>
        <end position="222"/>
    </location>
</feature>
<feature type="active site" description="Proton donor" evidence="10">
    <location>
        <position position="202"/>
    </location>
</feature>
<dbReference type="Pfam" id="PF07521">
    <property type="entry name" value="RMMBL"/>
    <property type="match status" value="1"/>
</dbReference>
<dbReference type="Gene3D" id="3.40.50.10710">
    <property type="entry name" value="Metallo-hydrolase/oxidoreductase"/>
    <property type="match status" value="1"/>
</dbReference>
<dbReference type="PANTHER" id="PTHR43694:SF1">
    <property type="entry name" value="RIBONUCLEASE J"/>
    <property type="match status" value="1"/>
</dbReference>
<dbReference type="InterPro" id="IPR036866">
    <property type="entry name" value="RibonucZ/Hydroxyglut_hydro"/>
</dbReference>
<comment type="cofactor">
    <cofactor evidence="12">
        <name>Zn(2+)</name>
        <dbReference type="ChEBI" id="CHEBI:29105"/>
    </cofactor>
    <text evidence="12">Binds 2 Zn(2+) ions per subunit. It is not clear if Zn(2+) or Mg(2+) is physiologically important.</text>
</comment>
<evidence type="ECO:0000256" key="5">
    <source>
        <dbReference type="ARBA" id="ARBA00022801"/>
    </source>
</evidence>
<dbReference type="EMBL" id="AP017470">
    <property type="protein sequence ID" value="BBB33184.1"/>
    <property type="molecule type" value="Genomic_DNA"/>
</dbReference>
<protein>
    <recommendedName>
        <fullName evidence="9">Ribonuclease J</fullName>
        <shortName evidence="9">RNase J</shortName>
        <ecNumber evidence="9">3.1.-.-</ecNumber>
    </recommendedName>
</protein>
<dbReference type="InterPro" id="IPR001279">
    <property type="entry name" value="Metallo-B-lactamas"/>
</dbReference>
<evidence type="ECO:0000313" key="14">
    <source>
        <dbReference type="EMBL" id="BBB33184.1"/>
    </source>
</evidence>
<dbReference type="InterPro" id="IPR030854">
    <property type="entry name" value="RNase_J_bac"/>
</dbReference>
<keyword evidence="2 9" id="KW-0540">Nuclease</keyword>
<evidence type="ECO:0000313" key="15">
    <source>
        <dbReference type="Proteomes" id="UP000595564"/>
    </source>
</evidence>
<feature type="binding site" evidence="12">
    <location>
        <position position="148"/>
    </location>
    <ligand>
        <name>Zn(2+)</name>
        <dbReference type="ChEBI" id="CHEBI:29105"/>
        <label>1</label>
        <note>catalytic</note>
    </ligand>
</feature>
<keyword evidence="7 9" id="KW-0269">Exonuclease</keyword>
<comment type="subcellular location">
    <subcellularLocation>
        <location evidence="9">Cytoplasm</location>
    </subcellularLocation>
</comment>
<evidence type="ECO:0000256" key="10">
    <source>
        <dbReference type="PIRSR" id="PIRSR004803-1"/>
    </source>
</evidence>
<dbReference type="PANTHER" id="PTHR43694">
    <property type="entry name" value="RIBONUCLEASE J"/>
    <property type="match status" value="1"/>
</dbReference>
<feature type="binding site" evidence="12">
    <location>
        <position position="80"/>
    </location>
    <ligand>
        <name>Zn(2+)</name>
        <dbReference type="ChEBI" id="CHEBI:29105"/>
        <label>1</label>
        <note>catalytic</note>
    </ligand>
</feature>
<evidence type="ECO:0000256" key="12">
    <source>
        <dbReference type="PIRSR" id="PIRSR004803-3"/>
    </source>
</evidence>
<feature type="binding site" evidence="9 11">
    <location>
        <begin position="371"/>
        <end position="375"/>
    </location>
    <ligand>
        <name>substrate</name>
    </ligand>
</feature>
<dbReference type="Proteomes" id="UP000595564">
    <property type="component" value="Chromosome"/>
</dbReference>
<dbReference type="InterPro" id="IPR042173">
    <property type="entry name" value="RNase_J_2"/>
</dbReference>
<feature type="binding site" evidence="12">
    <location>
        <position position="82"/>
    </location>
    <ligand>
        <name>Zn(2+)</name>
        <dbReference type="ChEBI" id="CHEBI:29105"/>
        <label>1</label>
        <note>catalytic</note>
    </ligand>
</feature>
<evidence type="ECO:0000256" key="1">
    <source>
        <dbReference type="ARBA" id="ARBA00022490"/>
    </source>
</evidence>
<keyword evidence="8 9" id="KW-0694">RNA-binding</keyword>
<keyword evidence="1 9" id="KW-0963">Cytoplasm</keyword>
<dbReference type="GO" id="GO:0004521">
    <property type="term" value="F:RNA endonuclease activity"/>
    <property type="evidence" value="ECO:0007669"/>
    <property type="project" value="UniProtKB-UniRule"/>
</dbReference>
<comment type="cofactor">
    <cofactor evidence="12">
        <name>Ca(2+)</name>
        <dbReference type="ChEBI" id="CHEBI:29108"/>
    </cofactor>
    <text evidence="12">Binds 1 Ca(2+) cation per subunit. Seen in 1 crystal structure, it is not clear if it is physiologically important.</text>
</comment>
<evidence type="ECO:0000256" key="7">
    <source>
        <dbReference type="ARBA" id="ARBA00022839"/>
    </source>
</evidence>
<dbReference type="GO" id="GO:0003723">
    <property type="term" value="F:RNA binding"/>
    <property type="evidence" value="ECO:0007669"/>
    <property type="project" value="UniProtKB-UniRule"/>
</dbReference>
<dbReference type="InterPro" id="IPR055132">
    <property type="entry name" value="RNase_J_b_CASP"/>
</dbReference>
<dbReference type="EC" id="3.1.-.-" evidence="9"/>
<dbReference type="GO" id="GO:0008270">
    <property type="term" value="F:zinc ion binding"/>
    <property type="evidence" value="ECO:0007669"/>
    <property type="project" value="InterPro"/>
</dbReference>
<evidence type="ECO:0000256" key="2">
    <source>
        <dbReference type="ARBA" id="ARBA00022722"/>
    </source>
</evidence>
<evidence type="ECO:0000256" key="9">
    <source>
        <dbReference type="HAMAP-Rule" id="MF_01491"/>
    </source>
</evidence>
<keyword evidence="9" id="KW-0698">rRNA processing</keyword>
<dbReference type="InterPro" id="IPR004613">
    <property type="entry name" value="RNase_J"/>
</dbReference>
<dbReference type="PIRSF" id="PIRSF004803">
    <property type="entry name" value="RnjA"/>
    <property type="match status" value="1"/>
</dbReference>
<evidence type="ECO:0000256" key="11">
    <source>
        <dbReference type="PIRSR" id="PIRSR004803-2"/>
    </source>
</evidence>
<feature type="binding site" evidence="12">
    <location>
        <position position="397"/>
    </location>
    <ligand>
        <name>Zn(2+)</name>
        <dbReference type="ChEBI" id="CHEBI:29105"/>
        <label>1</label>
        <note>catalytic</note>
    </ligand>
</feature>
<comment type="similarity">
    <text evidence="9">Belongs to the metallo-beta-lactamase superfamily. RNA-metabolizing metallo-beta-lactamase-like family. Bacterial RNase J subfamily.</text>
</comment>
<sequence length="564" mass="63575">MEILPYKKNTVQIVPIGGLGEFGMNSMFLRVNDAGIVIDAGAMFPDFDQPGIDVVIPDYSFLDEHGIKDVIKAIVITHAHEDHIGAIPFLCQDIGRDIDIYGTKLTIGFIKKKLEEHRFEHKVNLHIVNAGESVRFNEIKVNFIQVTHSIVDSLALFIETPFGNVFHTGDFKIDKTPIDNRHFDFAGFARAGEKGVDLLMADSTNVERKGYTLSEKVVGESLEKIISQSVSKVIIACFSSHIHRVQQVLNVARKLNRKVALVGTSLVNAFNVAKGLGYLRIPPDVLINDRDIPDIPPHRLIIITTGSQGEPMSALSRIVRNEHKRIKVEEGDTVIISAKTIPGNEKPVLKIINTLYKKGAEVYYEEVSEVHVSGHASREELKMVFSMIKPKYFIPVHGEMKQLHHHMLLAREMGLHRRNIKIIEDGDVVELSKKGLRYVGKIQIGKKLIEGSGFDEVEEIALKDRRRMAEDGIIIVAMVVDGKTSELIGDVEIITRGFILLSDSENEAQINEMKEIVKERFYSLEDAMRVDWEYTRPHIRSALKKYIKKRFNAFPVILPIILTV</sequence>
<feature type="binding site" evidence="11">
    <location>
        <begin position="239"/>
        <end position="241"/>
    </location>
    <ligand>
        <name>substrate</name>
    </ligand>
</feature>
<evidence type="ECO:0000259" key="13">
    <source>
        <dbReference type="SMART" id="SM00849"/>
    </source>
</evidence>
<dbReference type="Pfam" id="PF17770">
    <property type="entry name" value="RNase_J_C"/>
    <property type="match status" value="1"/>
</dbReference>
<reference evidence="14 15" key="1">
    <citation type="journal article" date="2012" name="Extremophiles">
        <title>Thermotomaculum hydrothermale gen. nov., sp. nov., a novel heterotrophic thermophile within the phylum Acidobacteria from a deep-sea hydrothermal vent chimney in the Southern Okinawa Trough.</title>
        <authorList>
            <person name="Izumi H."/>
            <person name="Nunoura T."/>
            <person name="Miyazaki M."/>
            <person name="Mino S."/>
            <person name="Toki T."/>
            <person name="Takai K."/>
            <person name="Sako Y."/>
            <person name="Sawabe T."/>
            <person name="Nakagawa S."/>
        </authorList>
    </citation>
    <scope>NUCLEOTIDE SEQUENCE [LARGE SCALE GENOMIC DNA]</scope>
    <source>
        <strain evidence="14 15">AC55</strain>
    </source>
</reference>
<dbReference type="GO" id="GO:0004534">
    <property type="term" value="F:5'-3' RNA exonuclease activity"/>
    <property type="evidence" value="ECO:0007669"/>
    <property type="project" value="UniProtKB-UniRule"/>
</dbReference>
<dbReference type="Pfam" id="PF12706">
    <property type="entry name" value="Lactamase_B_2"/>
    <property type="match status" value="1"/>
</dbReference>
<dbReference type="SUPFAM" id="SSF56281">
    <property type="entry name" value="Metallo-hydrolase/oxidoreductase"/>
    <property type="match status" value="1"/>
</dbReference>
<dbReference type="RefSeq" id="WP_201327487.1">
    <property type="nucleotide sequence ID" value="NZ_AP017470.1"/>
</dbReference>
<comment type="subunit">
    <text evidence="9">Homodimer, may be a subunit of the RNA degradosome.</text>
</comment>
<dbReference type="GO" id="GO:0006364">
    <property type="term" value="P:rRNA processing"/>
    <property type="evidence" value="ECO:0007669"/>
    <property type="project" value="UniProtKB-UniRule"/>
</dbReference>
<dbReference type="AlphaFoldDB" id="A0A7R6PG91"/>